<name>A0ABQ7A378_9PSED</name>
<sequence>MFRAVGFFRASGLIVASPLVAPVHSCPQAGYRVVLINFKDGKPAGMPVDALSGFLNAEGEAQGRQVGVLLEAEGALRVAQRRP</sequence>
<dbReference type="Proteomes" id="UP000748067">
    <property type="component" value="Unassembled WGS sequence"/>
</dbReference>
<keyword evidence="2" id="KW-1185">Reference proteome</keyword>
<proteinExistence type="predicted"/>
<accession>A0ABQ7A378</accession>
<dbReference type="EMBL" id="JXDI01000001">
    <property type="protein sequence ID" value="KAF2411136.1"/>
    <property type="molecule type" value="Genomic_DNA"/>
</dbReference>
<reference evidence="1 2" key="1">
    <citation type="submission" date="2015-01" db="EMBL/GenBank/DDBJ databases">
        <title>Genome Sequence of Pseudomonas antarctica CMS 35.</title>
        <authorList>
            <person name="Voget S."/>
            <person name="Chow J."/>
            <person name="Daniel R."/>
            <person name="Streit W."/>
        </authorList>
    </citation>
    <scope>NUCLEOTIDE SEQUENCE [LARGE SCALE GENOMIC DNA]</scope>
    <source>
        <strain evidence="1 2">CMS 35</strain>
    </source>
</reference>
<organism evidence="1 2">
    <name type="scientific">Pseudomonas antarctica</name>
    <dbReference type="NCBI Taxonomy" id="219572"/>
    <lineage>
        <taxon>Bacteria</taxon>
        <taxon>Pseudomonadati</taxon>
        <taxon>Pseudomonadota</taxon>
        <taxon>Gammaproteobacteria</taxon>
        <taxon>Pseudomonadales</taxon>
        <taxon>Pseudomonadaceae</taxon>
        <taxon>Pseudomonas</taxon>
    </lineage>
</organism>
<evidence type="ECO:0000313" key="2">
    <source>
        <dbReference type="Proteomes" id="UP000748067"/>
    </source>
</evidence>
<gene>
    <name evidence="1" type="ORF">PSAN_35760</name>
</gene>
<evidence type="ECO:0000313" key="1">
    <source>
        <dbReference type="EMBL" id="KAF2411136.1"/>
    </source>
</evidence>
<protein>
    <submittedName>
        <fullName evidence="1">Uncharacterized protein</fullName>
    </submittedName>
</protein>
<comment type="caution">
    <text evidence="1">The sequence shown here is derived from an EMBL/GenBank/DDBJ whole genome shotgun (WGS) entry which is preliminary data.</text>
</comment>